<dbReference type="InterPro" id="IPR001547">
    <property type="entry name" value="Glyco_hydro_5"/>
</dbReference>
<dbReference type="InterPro" id="IPR017853">
    <property type="entry name" value="GH"/>
</dbReference>
<name>A0A7V7UBP8_9FIRM</name>
<dbReference type="AlphaFoldDB" id="A0A7V7UBP8"/>
<accession>A0A7V7UBP8</accession>
<organism evidence="6 7">
    <name type="scientific">Candidatus Galacturonatibacter soehngenii</name>
    <dbReference type="NCBI Taxonomy" id="2307010"/>
    <lineage>
        <taxon>Bacteria</taxon>
        <taxon>Bacillati</taxon>
        <taxon>Bacillota</taxon>
        <taxon>Clostridia</taxon>
        <taxon>Lachnospirales</taxon>
        <taxon>Lachnospiraceae</taxon>
        <taxon>Candidatus Galacturonatibacter</taxon>
    </lineage>
</organism>
<dbReference type="EMBL" id="WAGX01000005">
    <property type="protein sequence ID" value="KAB1437854.1"/>
    <property type="molecule type" value="Genomic_DNA"/>
</dbReference>
<evidence type="ECO:0000313" key="7">
    <source>
        <dbReference type="Proteomes" id="UP000461768"/>
    </source>
</evidence>
<dbReference type="Gene3D" id="3.20.20.80">
    <property type="entry name" value="Glycosidases"/>
    <property type="match status" value="1"/>
</dbReference>
<dbReference type="PANTHER" id="PTHR31297:SF17">
    <property type="entry name" value="ENDOGLUCANASE"/>
    <property type="match status" value="1"/>
</dbReference>
<dbReference type="SUPFAM" id="SSF51445">
    <property type="entry name" value="(Trans)glycosidases"/>
    <property type="match status" value="1"/>
</dbReference>
<evidence type="ECO:0000259" key="5">
    <source>
        <dbReference type="Pfam" id="PF00150"/>
    </source>
</evidence>
<keyword evidence="3 4" id="KW-0326">Glycosidase</keyword>
<reference evidence="6 7" key="2">
    <citation type="submission" date="2020-02" db="EMBL/GenBank/DDBJ databases">
        <title>Candidatus Galacturonibacter soehngenii shows hetero-acetogenic catabolism of galacturonic acid but lacks a canonical carbon monoxide dehydrogenase/acetyl-CoA synthase complex.</title>
        <authorList>
            <person name="Diender M."/>
            <person name="Stouten G.R."/>
            <person name="Petersen J.F."/>
            <person name="Nielsen P.H."/>
            <person name="Dueholm M.S."/>
            <person name="Pronk J.T."/>
            <person name="Van Loosdrecht M.C.M."/>
        </authorList>
    </citation>
    <scope>NUCLEOTIDE SEQUENCE [LARGE SCALE GENOMIC DNA]</scope>
    <source>
        <strain evidence="6">GalUA</strain>
    </source>
</reference>
<protein>
    <submittedName>
        <fullName evidence="6">Glycoside hydrolase family 5 protein</fullName>
    </submittedName>
</protein>
<evidence type="ECO:0000256" key="3">
    <source>
        <dbReference type="ARBA" id="ARBA00023295"/>
    </source>
</evidence>
<dbReference type="InterPro" id="IPR050386">
    <property type="entry name" value="Glycosyl_hydrolase_5"/>
</dbReference>
<sequence>MKRIFLLLFIILTIFFVIGCQAKEPITAPNLSKCINLGNSLEAPKDQSWDVPMDISYFSNIKEAGFQTVRLPVRFSDYADKSNDNYLLDETFMQQMDAYIDEALKQDLTLILDLHHFTELMENPQGNKDCLIAIWKQLASRYKDYPNSLVFEPLNEPQQNLDSDTWNSLLKDLVRTIRSIDSKHFLIVGGANFNSIDSLTTLELPKDDRLIATIHYYEPNDVTFQGNPYHAGYENLSNVTWEGSSDEIAYLKSRLTTAKDWADANNVPLFLGEFGISNKAPLDTRISWTLAVASEANALGISYAYWEFASGFGIYDLETSTWNEEMLHAILNPVK</sequence>
<comment type="caution">
    <text evidence="6">The sequence shown here is derived from an EMBL/GenBank/DDBJ whole genome shotgun (WGS) entry which is preliminary data.</text>
</comment>
<keyword evidence="1" id="KW-0732">Signal</keyword>
<keyword evidence="7" id="KW-1185">Reference proteome</keyword>
<reference evidence="6 7" key="1">
    <citation type="submission" date="2019-09" db="EMBL/GenBank/DDBJ databases">
        <authorList>
            <person name="Valk L.C."/>
        </authorList>
    </citation>
    <scope>NUCLEOTIDE SEQUENCE [LARGE SCALE GENOMIC DNA]</scope>
    <source>
        <strain evidence="6">GalUA</strain>
    </source>
</reference>
<dbReference type="OrthoDB" id="9800955at2"/>
<keyword evidence="2 4" id="KW-0378">Hydrolase</keyword>
<dbReference type="Proteomes" id="UP000461768">
    <property type="component" value="Unassembled WGS sequence"/>
</dbReference>
<dbReference type="GO" id="GO:0005576">
    <property type="term" value="C:extracellular region"/>
    <property type="evidence" value="ECO:0007669"/>
    <property type="project" value="TreeGrafter"/>
</dbReference>
<evidence type="ECO:0000256" key="4">
    <source>
        <dbReference type="RuleBase" id="RU361153"/>
    </source>
</evidence>
<evidence type="ECO:0000256" key="2">
    <source>
        <dbReference type="ARBA" id="ARBA00022801"/>
    </source>
</evidence>
<evidence type="ECO:0000256" key="1">
    <source>
        <dbReference type="ARBA" id="ARBA00022729"/>
    </source>
</evidence>
<dbReference type="GO" id="GO:0009986">
    <property type="term" value="C:cell surface"/>
    <property type="evidence" value="ECO:0007669"/>
    <property type="project" value="TreeGrafter"/>
</dbReference>
<evidence type="ECO:0000313" key="6">
    <source>
        <dbReference type="EMBL" id="KAB1437854.1"/>
    </source>
</evidence>
<comment type="similarity">
    <text evidence="4">Belongs to the glycosyl hydrolase 5 (cellulase A) family.</text>
</comment>
<dbReference type="GO" id="GO:0008422">
    <property type="term" value="F:beta-glucosidase activity"/>
    <property type="evidence" value="ECO:0007669"/>
    <property type="project" value="TreeGrafter"/>
</dbReference>
<dbReference type="RefSeq" id="WP_151144385.1">
    <property type="nucleotide sequence ID" value="NZ_WAGX01000005.1"/>
</dbReference>
<dbReference type="Pfam" id="PF00150">
    <property type="entry name" value="Cellulase"/>
    <property type="match status" value="1"/>
</dbReference>
<gene>
    <name evidence="6" type="ORF">F7O84_09700</name>
</gene>
<dbReference type="PANTHER" id="PTHR31297">
    <property type="entry name" value="GLUCAN ENDO-1,6-BETA-GLUCOSIDASE B"/>
    <property type="match status" value="1"/>
</dbReference>
<dbReference type="GO" id="GO:0009251">
    <property type="term" value="P:glucan catabolic process"/>
    <property type="evidence" value="ECO:0007669"/>
    <property type="project" value="TreeGrafter"/>
</dbReference>
<proteinExistence type="inferred from homology"/>
<feature type="domain" description="Glycoside hydrolase family 5" evidence="5">
    <location>
        <begin position="54"/>
        <end position="308"/>
    </location>
</feature>
<dbReference type="PROSITE" id="PS51257">
    <property type="entry name" value="PROKAR_LIPOPROTEIN"/>
    <property type="match status" value="1"/>
</dbReference>